<evidence type="ECO:0000313" key="4">
    <source>
        <dbReference type="Proteomes" id="UP000317043"/>
    </source>
</evidence>
<feature type="transmembrane region" description="Helical" evidence="2">
    <location>
        <begin position="113"/>
        <end position="140"/>
    </location>
</feature>
<keyword evidence="4" id="KW-1185">Reference proteome</keyword>
<protein>
    <submittedName>
        <fullName evidence="3">Uncharacterized protein</fullName>
    </submittedName>
</protein>
<comment type="caution">
    <text evidence="3">The sequence shown here is derived from an EMBL/GenBank/DDBJ whole genome shotgun (WGS) entry which is preliminary data.</text>
</comment>
<keyword evidence="2" id="KW-0812">Transmembrane</keyword>
<proteinExistence type="predicted"/>
<evidence type="ECO:0000256" key="1">
    <source>
        <dbReference type="SAM" id="MobiDB-lite"/>
    </source>
</evidence>
<reference evidence="3 4" key="1">
    <citation type="submission" date="2019-06" db="EMBL/GenBank/DDBJ databases">
        <title>Sequencing the genomes of 1000 actinobacteria strains.</title>
        <authorList>
            <person name="Klenk H.-P."/>
        </authorList>
    </citation>
    <scope>NUCLEOTIDE SEQUENCE [LARGE SCALE GENOMIC DNA]</scope>
    <source>
        <strain evidence="3 4">DSM 45928</strain>
    </source>
</reference>
<gene>
    <name evidence="3" type="ORF">FB566_1915</name>
</gene>
<dbReference type="AlphaFoldDB" id="A0A543AV09"/>
<keyword evidence="2" id="KW-0472">Membrane</keyword>
<keyword evidence="2" id="KW-1133">Transmembrane helix</keyword>
<name>A0A543AV09_9ACTN</name>
<evidence type="ECO:0000256" key="2">
    <source>
        <dbReference type="SAM" id="Phobius"/>
    </source>
</evidence>
<sequence length="142" mass="14574">MGAGEIPLSGLNHIRAVKPAGRLGPTGYIEPVSHSRDEPTDEPSSTDPTASHAPAGDDPEAPKSDTADTDPESDTPPHPSPDPSTTGPETGGSETGSPVEILNMGTVKSRPMLFVLLTCGFLVCLLCVLGTFGVIALLFLNG</sequence>
<dbReference type="EMBL" id="VFOW01000001">
    <property type="protein sequence ID" value="TQL76387.1"/>
    <property type="molecule type" value="Genomic_DNA"/>
</dbReference>
<accession>A0A543AV09</accession>
<evidence type="ECO:0000313" key="3">
    <source>
        <dbReference type="EMBL" id="TQL76387.1"/>
    </source>
</evidence>
<feature type="region of interest" description="Disordered" evidence="1">
    <location>
        <begin position="1"/>
        <end position="100"/>
    </location>
</feature>
<dbReference type="Proteomes" id="UP000317043">
    <property type="component" value="Unassembled WGS sequence"/>
</dbReference>
<organism evidence="3 4">
    <name type="scientific">Stackebrandtia endophytica</name>
    <dbReference type="NCBI Taxonomy" id="1496996"/>
    <lineage>
        <taxon>Bacteria</taxon>
        <taxon>Bacillati</taxon>
        <taxon>Actinomycetota</taxon>
        <taxon>Actinomycetes</taxon>
        <taxon>Glycomycetales</taxon>
        <taxon>Glycomycetaceae</taxon>
        <taxon>Stackebrandtia</taxon>
    </lineage>
</organism>
<dbReference type="InParanoid" id="A0A543AV09"/>